<protein>
    <submittedName>
        <fullName evidence="1">Uncharacterized protein</fullName>
    </submittedName>
</protein>
<dbReference type="STRING" id="645517.A6F65_00733"/>
<reference evidence="1 2" key="1">
    <citation type="submission" date="2016-07" db="EMBL/GenBank/DDBJ databases">
        <title>Complete genome sequence of Altererythrobacter namhicola JCM 16345T, containing esterase-encoding genes.</title>
        <authorList>
            <person name="Cheng H."/>
            <person name="Wu Y.-H."/>
            <person name="Jian S.-L."/>
            <person name="Huo Y.-Y."/>
            <person name="Wang C.-S."/>
            <person name="Xu X.-W."/>
        </authorList>
    </citation>
    <scope>NUCLEOTIDE SEQUENCE [LARGE SCALE GENOMIC DNA]</scope>
    <source>
        <strain evidence="1 2">JCM 16345</strain>
    </source>
</reference>
<dbReference type="KEGG" id="anh:A6F65_00733"/>
<name>A0A1C7D6G7_9SPHN</name>
<organism evidence="1 2">
    <name type="scientific">Paraurantiacibacter namhicola</name>
    <dbReference type="NCBI Taxonomy" id="645517"/>
    <lineage>
        <taxon>Bacteria</taxon>
        <taxon>Pseudomonadati</taxon>
        <taxon>Pseudomonadota</taxon>
        <taxon>Alphaproteobacteria</taxon>
        <taxon>Sphingomonadales</taxon>
        <taxon>Erythrobacteraceae</taxon>
        <taxon>Paraurantiacibacter</taxon>
    </lineage>
</organism>
<keyword evidence="2" id="KW-1185">Reference proteome</keyword>
<gene>
    <name evidence="1" type="ORF">A6F65_00733</name>
</gene>
<evidence type="ECO:0000313" key="1">
    <source>
        <dbReference type="EMBL" id="ANU07054.1"/>
    </source>
</evidence>
<dbReference type="AlphaFoldDB" id="A0A1C7D6G7"/>
<accession>A0A1C7D6G7</accession>
<sequence length="182" mass="19060">MGLAAAALLLCGCQGEDPTAKPAEQAFEEAMLAPLPDDAIPITSLFERPGRYIVESEIGEIRFEGMSAANRQVAEAYYAKLGRVPVEICLSEKDLSGDTAAVFQNLAGSECELRVHAMENGEGRSGSVCSGPLGDTFHIASPTNRPGEGEVTEIHAAGDGGYAVVQWNAAVRYMGPCGSEPG</sequence>
<dbReference type="Proteomes" id="UP000092698">
    <property type="component" value="Chromosome"/>
</dbReference>
<dbReference type="EMBL" id="CP016545">
    <property type="protein sequence ID" value="ANU07054.1"/>
    <property type="molecule type" value="Genomic_DNA"/>
</dbReference>
<proteinExistence type="predicted"/>
<evidence type="ECO:0000313" key="2">
    <source>
        <dbReference type="Proteomes" id="UP000092698"/>
    </source>
</evidence>